<keyword evidence="1" id="KW-0812">Transmembrane</keyword>
<keyword evidence="1" id="KW-1133">Transmembrane helix</keyword>
<accession>A0A6J7JT29</accession>
<feature type="transmembrane region" description="Helical" evidence="1">
    <location>
        <begin position="90"/>
        <end position="115"/>
    </location>
</feature>
<organism evidence="2">
    <name type="scientific">freshwater metagenome</name>
    <dbReference type="NCBI Taxonomy" id="449393"/>
    <lineage>
        <taxon>unclassified sequences</taxon>
        <taxon>metagenomes</taxon>
        <taxon>ecological metagenomes</taxon>
    </lineage>
</organism>
<feature type="transmembrane region" description="Helical" evidence="1">
    <location>
        <begin position="350"/>
        <end position="372"/>
    </location>
</feature>
<feature type="transmembrane region" description="Helical" evidence="1">
    <location>
        <begin position="287"/>
        <end position="308"/>
    </location>
</feature>
<keyword evidence="1" id="KW-0472">Membrane</keyword>
<feature type="transmembrane region" description="Helical" evidence="1">
    <location>
        <begin position="121"/>
        <end position="142"/>
    </location>
</feature>
<reference evidence="2" key="1">
    <citation type="submission" date="2020-05" db="EMBL/GenBank/DDBJ databases">
        <authorList>
            <person name="Chiriac C."/>
            <person name="Salcher M."/>
            <person name="Ghai R."/>
            <person name="Kavagutti S V."/>
        </authorList>
    </citation>
    <scope>NUCLEOTIDE SEQUENCE</scope>
</reference>
<dbReference type="Gene3D" id="3.30.565.10">
    <property type="entry name" value="Histidine kinase-like ATPase, C-terminal domain"/>
    <property type="match status" value="1"/>
</dbReference>
<dbReference type="InterPro" id="IPR036890">
    <property type="entry name" value="HATPase_C_sf"/>
</dbReference>
<evidence type="ECO:0000256" key="1">
    <source>
        <dbReference type="SAM" id="Phobius"/>
    </source>
</evidence>
<proteinExistence type="predicted"/>
<dbReference type="EMBL" id="CAFBNO010000002">
    <property type="protein sequence ID" value="CAB4946465.1"/>
    <property type="molecule type" value="Genomic_DNA"/>
</dbReference>
<feature type="transmembrane region" description="Helical" evidence="1">
    <location>
        <begin position="54"/>
        <end position="78"/>
    </location>
</feature>
<name>A0A6J7JT29_9ZZZZ</name>
<dbReference type="AlphaFoldDB" id="A0A6J7JT29"/>
<gene>
    <name evidence="2" type="ORF">UFOPK3837_00153</name>
</gene>
<feature type="transmembrane region" description="Helical" evidence="1">
    <location>
        <begin position="21"/>
        <end position="42"/>
    </location>
</feature>
<feature type="transmembrane region" description="Helical" evidence="1">
    <location>
        <begin position="320"/>
        <end position="338"/>
    </location>
</feature>
<protein>
    <submittedName>
        <fullName evidence="2">Unannotated protein</fullName>
    </submittedName>
</protein>
<sequence length="582" mass="63418">MARHKTKPPSNAGLSWERLSSLNIWSPGLLVFAAVVSGVATILMDYLRTGNRSWLWSVTFSVSLAFAVVLVLLAKRFLLPRFLKKHPGQLNLLIAGIVGGLKNLLVALMATALGLESQVGLLFRFVGGVLMGAAIIVVYAGMSGSRSAHARAMLRLNEIRNDLLGSRENLDVLLADELEGLQEKSRESVLPKIAQISELLHSSSDASQVAKEISETVATRLRPLMEEISVRTNATLRSNPESPIKLGKVPSPSHFVARDVIKPLLYCAYSLPAASFLSFYFQGPIGAVVAVAATLLFAGFMWLFKVLVFPKRSTPGVLSYVMLTVASILAPVVGLYVMGGSLGLTASQSVLLPFACWLIYIFTVLTLSPMILHDLESGKLEALIETENTILAKEIALFEQKVWVFKRRWLFMLHGTVQSALTAALTRLQTFAESDPYQVSLVQADLERAEKALQTLPSNEIDFESAVRELQDSWAGVCAITVNVDMRASRAMDNNKGSAYCVNEILKESIGNAVRHGTATAALVSITREKDDFIDIEVQNDGGAPPKRRKGGIGSRMLDDITVSWSLARSGRLTTLKARLPL</sequence>
<evidence type="ECO:0000313" key="2">
    <source>
        <dbReference type="EMBL" id="CAB4946465.1"/>
    </source>
</evidence>